<dbReference type="Proteomes" id="UP001217089">
    <property type="component" value="Unassembled WGS sequence"/>
</dbReference>
<dbReference type="EMBL" id="JARBDR010000903">
    <property type="protein sequence ID" value="KAJ8304674.1"/>
    <property type="molecule type" value="Genomic_DNA"/>
</dbReference>
<gene>
    <name evidence="1" type="ORF">KUTeg_018257</name>
</gene>
<keyword evidence="2" id="KW-1185">Reference proteome</keyword>
<comment type="caution">
    <text evidence="1">The sequence shown here is derived from an EMBL/GenBank/DDBJ whole genome shotgun (WGS) entry which is preliminary data.</text>
</comment>
<name>A0ABQ9EHB2_TEGGR</name>
<evidence type="ECO:0000313" key="1">
    <source>
        <dbReference type="EMBL" id="KAJ8304674.1"/>
    </source>
</evidence>
<accession>A0ABQ9EHB2</accession>
<organism evidence="1 2">
    <name type="scientific">Tegillarca granosa</name>
    <name type="common">Malaysian cockle</name>
    <name type="synonym">Anadara granosa</name>
    <dbReference type="NCBI Taxonomy" id="220873"/>
    <lineage>
        <taxon>Eukaryota</taxon>
        <taxon>Metazoa</taxon>
        <taxon>Spiralia</taxon>
        <taxon>Lophotrochozoa</taxon>
        <taxon>Mollusca</taxon>
        <taxon>Bivalvia</taxon>
        <taxon>Autobranchia</taxon>
        <taxon>Pteriomorphia</taxon>
        <taxon>Arcoida</taxon>
        <taxon>Arcoidea</taxon>
        <taxon>Arcidae</taxon>
        <taxon>Tegillarca</taxon>
    </lineage>
</organism>
<reference evidence="1 2" key="1">
    <citation type="submission" date="2022-12" db="EMBL/GenBank/DDBJ databases">
        <title>Chromosome-level genome of Tegillarca granosa.</title>
        <authorList>
            <person name="Kim J."/>
        </authorList>
    </citation>
    <scope>NUCLEOTIDE SEQUENCE [LARGE SCALE GENOMIC DNA]</scope>
    <source>
        <strain evidence="1">Teg-2019</strain>
        <tissue evidence="1">Adductor muscle</tissue>
    </source>
</reference>
<evidence type="ECO:0000313" key="2">
    <source>
        <dbReference type="Proteomes" id="UP001217089"/>
    </source>
</evidence>
<protein>
    <submittedName>
        <fullName evidence="1">Uncharacterized protein</fullName>
    </submittedName>
</protein>
<proteinExistence type="predicted"/>
<sequence length="90" mass="10521">MWVGVTMVHWTSLLEMVHGVTINVIFYSSVIMDASHPSCDIEWNGTYLIPTTFVFDNAEESLLPGCFVMDSREGYHMTYYWFHLLDWSFT</sequence>